<dbReference type="InterPro" id="IPR005025">
    <property type="entry name" value="FMN_Rdtase-like_dom"/>
</dbReference>
<evidence type="ECO:0000259" key="1">
    <source>
        <dbReference type="Pfam" id="PF03358"/>
    </source>
</evidence>
<dbReference type="Gene3D" id="3.40.50.360">
    <property type="match status" value="1"/>
</dbReference>
<feature type="domain" description="NADPH-dependent FMN reductase-like" evidence="1">
    <location>
        <begin position="4"/>
        <end position="148"/>
    </location>
</feature>
<comment type="caution">
    <text evidence="2">The sequence shown here is derived from an EMBL/GenBank/DDBJ whole genome shotgun (WGS) entry which is preliminary data.</text>
</comment>
<dbReference type="AlphaFoldDB" id="A0A4Q9KMS0"/>
<keyword evidence="3" id="KW-1185">Reference proteome</keyword>
<dbReference type="PANTHER" id="PTHR30543:SF21">
    <property type="entry name" value="NAD(P)H-DEPENDENT FMN REDUCTASE LOT6"/>
    <property type="match status" value="1"/>
</dbReference>
<name>A0A4Q9KMS0_PROTD</name>
<proteinExistence type="predicted"/>
<organism evidence="2 3">
    <name type="scientific">Propioniciclava tarda</name>
    <dbReference type="NCBI Taxonomy" id="433330"/>
    <lineage>
        <taxon>Bacteria</taxon>
        <taxon>Bacillati</taxon>
        <taxon>Actinomycetota</taxon>
        <taxon>Actinomycetes</taxon>
        <taxon>Propionibacteriales</taxon>
        <taxon>Propionibacteriaceae</taxon>
        <taxon>Propioniciclava</taxon>
    </lineage>
</organism>
<dbReference type="OrthoDB" id="9812295at2"/>
<dbReference type="Proteomes" id="UP000291933">
    <property type="component" value="Unassembled WGS sequence"/>
</dbReference>
<dbReference type="SUPFAM" id="SSF52218">
    <property type="entry name" value="Flavoproteins"/>
    <property type="match status" value="1"/>
</dbReference>
<reference evidence="2 3" key="1">
    <citation type="submission" date="2019-01" db="EMBL/GenBank/DDBJ databases">
        <title>Lactibacter flavus gen. nov., sp. nov., a novel bacterium of the family Propionibacteriaceae isolated from raw milk and dairy products.</title>
        <authorList>
            <person name="Huptas C."/>
            <person name="Wenning M."/>
            <person name="Breitenwieser F."/>
            <person name="Doll E."/>
            <person name="Von Neubeck M."/>
            <person name="Busse H.-J."/>
            <person name="Scherer S."/>
        </authorList>
    </citation>
    <scope>NUCLEOTIDE SEQUENCE [LARGE SCALE GENOMIC DNA]</scope>
    <source>
        <strain evidence="2 3">DSM 22130</strain>
    </source>
</reference>
<dbReference type="EMBL" id="SDMR01000004">
    <property type="protein sequence ID" value="TBT95535.1"/>
    <property type="molecule type" value="Genomic_DNA"/>
</dbReference>
<gene>
    <name evidence="2" type="ORF">ET996_05425</name>
</gene>
<dbReference type="GO" id="GO:0010181">
    <property type="term" value="F:FMN binding"/>
    <property type="evidence" value="ECO:0007669"/>
    <property type="project" value="TreeGrafter"/>
</dbReference>
<sequence>MSVNVLVLQGSLKPGFNSALADAVAAALPEGSAVRFDGLDQLPFYRETLDAAGADERVDAFRQAIAASDALVMITPEHNGMPTAVLKNALDIASRPKGASPLAGKVVAVASASPSPGGGSRATAALVGGLRASRALPLEPVLNIPAAHTRMADGRYDDGVLADVRELAERLLAELDAARSAA</sequence>
<dbReference type="InterPro" id="IPR050712">
    <property type="entry name" value="NAD(P)H-dep_reductase"/>
</dbReference>
<dbReference type="Pfam" id="PF03358">
    <property type="entry name" value="FMN_red"/>
    <property type="match status" value="1"/>
</dbReference>
<accession>A0A4Q9KMS0</accession>
<dbReference type="GO" id="GO:0005829">
    <property type="term" value="C:cytosol"/>
    <property type="evidence" value="ECO:0007669"/>
    <property type="project" value="TreeGrafter"/>
</dbReference>
<evidence type="ECO:0000313" key="2">
    <source>
        <dbReference type="EMBL" id="TBT95535.1"/>
    </source>
</evidence>
<dbReference type="InterPro" id="IPR029039">
    <property type="entry name" value="Flavoprotein-like_sf"/>
</dbReference>
<evidence type="ECO:0000313" key="3">
    <source>
        <dbReference type="Proteomes" id="UP000291933"/>
    </source>
</evidence>
<protein>
    <submittedName>
        <fullName evidence="2">NAD(P)H-dependent oxidoreductase</fullName>
    </submittedName>
</protein>
<dbReference type="PANTHER" id="PTHR30543">
    <property type="entry name" value="CHROMATE REDUCTASE"/>
    <property type="match status" value="1"/>
</dbReference>
<dbReference type="GO" id="GO:0016491">
    <property type="term" value="F:oxidoreductase activity"/>
    <property type="evidence" value="ECO:0007669"/>
    <property type="project" value="InterPro"/>
</dbReference>